<evidence type="ECO:0000256" key="1">
    <source>
        <dbReference type="ARBA" id="ARBA00004141"/>
    </source>
</evidence>
<comment type="caution">
    <text evidence="8">The sequence shown here is derived from an EMBL/GenBank/DDBJ whole genome shotgun (WGS) entry which is preliminary data.</text>
</comment>
<dbReference type="AlphaFoldDB" id="A0AAD8MQS7"/>
<dbReference type="InterPro" id="IPR036259">
    <property type="entry name" value="MFS_trans_sf"/>
</dbReference>
<dbReference type="Pfam" id="PF06813">
    <property type="entry name" value="Nodulin-like"/>
    <property type="match status" value="2"/>
</dbReference>
<evidence type="ECO:0000256" key="2">
    <source>
        <dbReference type="ARBA" id="ARBA00022692"/>
    </source>
</evidence>
<gene>
    <name evidence="8" type="ORF">POM88_023805</name>
</gene>
<reference evidence="8" key="2">
    <citation type="submission" date="2023-05" db="EMBL/GenBank/DDBJ databases">
        <authorList>
            <person name="Schelkunov M.I."/>
        </authorList>
    </citation>
    <scope>NUCLEOTIDE SEQUENCE</scope>
    <source>
        <strain evidence="8">Hsosn_3</strain>
        <tissue evidence="8">Leaf</tissue>
    </source>
</reference>
<feature type="domain" description="Nodulin-like" evidence="7">
    <location>
        <begin position="66"/>
        <end position="157"/>
    </location>
</feature>
<keyword evidence="4 6" id="KW-0472">Membrane</keyword>
<comment type="subcellular location">
    <subcellularLocation>
        <location evidence="1">Membrane</location>
        <topology evidence="1">Multi-pass membrane protein</topology>
    </subcellularLocation>
</comment>
<dbReference type="GO" id="GO:0016020">
    <property type="term" value="C:membrane"/>
    <property type="evidence" value="ECO:0007669"/>
    <property type="project" value="UniProtKB-SubCell"/>
</dbReference>
<keyword evidence="3 6" id="KW-1133">Transmembrane helix</keyword>
<comment type="similarity">
    <text evidence="5">Belongs to the major facilitator superfamily. Phosphate:H(+) symporter (TC 2.A.1.9) family.</text>
</comment>
<dbReference type="SUPFAM" id="SSF103473">
    <property type="entry name" value="MFS general substrate transporter"/>
    <property type="match status" value="1"/>
</dbReference>
<accession>A0AAD8MQS7</accession>
<dbReference type="InterPro" id="IPR010658">
    <property type="entry name" value="Nodulin-like"/>
</dbReference>
<feature type="transmembrane region" description="Helical" evidence="6">
    <location>
        <begin position="209"/>
        <end position="226"/>
    </location>
</feature>
<evidence type="ECO:0000256" key="3">
    <source>
        <dbReference type="ARBA" id="ARBA00022989"/>
    </source>
</evidence>
<feature type="transmembrane region" description="Helical" evidence="6">
    <location>
        <begin position="125"/>
        <end position="145"/>
    </location>
</feature>
<dbReference type="PANTHER" id="PTHR21576:SF44">
    <property type="entry name" value="MAJOR FACILITATOR SUPERFAMILY PROTEIN"/>
    <property type="match status" value="1"/>
</dbReference>
<name>A0AAD8MQS7_9APIA</name>
<dbReference type="PANTHER" id="PTHR21576">
    <property type="entry name" value="UNCHARACTERIZED NODULIN-LIKE PROTEIN"/>
    <property type="match status" value="1"/>
</dbReference>
<evidence type="ECO:0000256" key="4">
    <source>
        <dbReference type="ARBA" id="ARBA00023136"/>
    </source>
</evidence>
<feature type="transmembrane region" description="Helical" evidence="6">
    <location>
        <begin position="247"/>
        <end position="267"/>
    </location>
</feature>
<evidence type="ECO:0000256" key="5">
    <source>
        <dbReference type="ARBA" id="ARBA00044504"/>
    </source>
</evidence>
<keyword evidence="2 6" id="KW-0812">Transmembrane</keyword>
<protein>
    <recommendedName>
        <fullName evidence="7">Nodulin-like domain-containing protein</fullName>
    </recommendedName>
</protein>
<feature type="domain" description="Nodulin-like" evidence="7">
    <location>
        <begin position="20"/>
        <end position="61"/>
    </location>
</feature>
<dbReference type="Proteomes" id="UP001237642">
    <property type="component" value="Unassembled WGS sequence"/>
</dbReference>
<keyword evidence="9" id="KW-1185">Reference proteome</keyword>
<dbReference type="EMBL" id="JAUIZM010000005">
    <property type="protein sequence ID" value="KAK1386070.1"/>
    <property type="molecule type" value="Genomic_DNA"/>
</dbReference>
<evidence type="ECO:0000313" key="8">
    <source>
        <dbReference type="EMBL" id="KAK1386070.1"/>
    </source>
</evidence>
<proteinExistence type="inferred from homology"/>
<sequence>MSAARPTWSCALLEEPELDIQGQRLSALIKGIAKDLGDAIGYVAGTLSEILPIWAVLAIAMDLDICGTNGETYFKTGSVVTCIQNFPEHRGPIVGILKEFAGLNGANYEFMTQVYININLPNEAALIFVFALWSSMVITALMFILKPVGGYSKSESEVPSSNANWIDLYHITSNRNPYSFGFYLKTNIFSRGEPSPLPWNTTILDLDKTFGLFLLPGTGFSIWNFLGRVAGCYFSEIVRRKYAYPRTVAMAVVQVLMPIALCSYTMVFPEQLLMGVGYGSHWAIAPAAASDLSGLKSFGALYNFLTLSIPSGTLFLSDVISAGKYDSEAEKQASISTVAKSRTNAQNAASLIVVCRTKKVYAELYGNSRQ</sequence>
<evidence type="ECO:0000259" key="7">
    <source>
        <dbReference type="Pfam" id="PF06813"/>
    </source>
</evidence>
<organism evidence="8 9">
    <name type="scientific">Heracleum sosnowskyi</name>
    <dbReference type="NCBI Taxonomy" id="360622"/>
    <lineage>
        <taxon>Eukaryota</taxon>
        <taxon>Viridiplantae</taxon>
        <taxon>Streptophyta</taxon>
        <taxon>Embryophyta</taxon>
        <taxon>Tracheophyta</taxon>
        <taxon>Spermatophyta</taxon>
        <taxon>Magnoliopsida</taxon>
        <taxon>eudicotyledons</taxon>
        <taxon>Gunneridae</taxon>
        <taxon>Pentapetalae</taxon>
        <taxon>asterids</taxon>
        <taxon>campanulids</taxon>
        <taxon>Apiales</taxon>
        <taxon>Apiaceae</taxon>
        <taxon>Apioideae</taxon>
        <taxon>apioid superclade</taxon>
        <taxon>Tordylieae</taxon>
        <taxon>Tordyliinae</taxon>
        <taxon>Heracleum</taxon>
    </lineage>
</organism>
<evidence type="ECO:0000313" key="9">
    <source>
        <dbReference type="Proteomes" id="UP001237642"/>
    </source>
</evidence>
<evidence type="ECO:0000256" key="6">
    <source>
        <dbReference type="SAM" id="Phobius"/>
    </source>
</evidence>
<reference evidence="8" key="1">
    <citation type="submission" date="2023-02" db="EMBL/GenBank/DDBJ databases">
        <title>Genome of toxic invasive species Heracleum sosnowskyi carries increased number of genes despite the absence of recent whole-genome duplications.</title>
        <authorList>
            <person name="Schelkunov M."/>
            <person name="Shtratnikova V."/>
            <person name="Makarenko M."/>
            <person name="Klepikova A."/>
            <person name="Omelchenko D."/>
            <person name="Novikova G."/>
            <person name="Obukhova E."/>
            <person name="Bogdanov V."/>
            <person name="Penin A."/>
            <person name="Logacheva M."/>
        </authorList>
    </citation>
    <scope>NUCLEOTIDE SEQUENCE</scope>
    <source>
        <strain evidence="8">Hsosn_3</strain>
        <tissue evidence="8">Leaf</tissue>
    </source>
</reference>